<evidence type="ECO:0000313" key="6">
    <source>
        <dbReference type="Proteomes" id="UP000219182"/>
    </source>
</evidence>
<dbReference type="PANTHER" id="PTHR43537:SF5">
    <property type="entry name" value="UXU OPERON TRANSCRIPTIONAL REGULATOR"/>
    <property type="match status" value="1"/>
</dbReference>
<dbReference type="Gene3D" id="1.10.10.10">
    <property type="entry name" value="Winged helix-like DNA-binding domain superfamily/Winged helix DNA-binding domain"/>
    <property type="match status" value="1"/>
</dbReference>
<dbReference type="RefSeq" id="WP_097571715.1">
    <property type="nucleotide sequence ID" value="NZ_NWQG01000010.1"/>
</dbReference>
<gene>
    <name evidence="5" type="ORF">CN311_01730</name>
</gene>
<keyword evidence="6" id="KW-1185">Reference proteome</keyword>
<dbReference type="Gene3D" id="1.20.120.530">
    <property type="entry name" value="GntR ligand-binding domain-like"/>
    <property type="match status" value="1"/>
</dbReference>
<dbReference type="PROSITE" id="PS50949">
    <property type="entry name" value="HTH_GNTR"/>
    <property type="match status" value="1"/>
</dbReference>
<evidence type="ECO:0000256" key="3">
    <source>
        <dbReference type="ARBA" id="ARBA00023163"/>
    </source>
</evidence>
<comment type="caution">
    <text evidence="5">The sequence shown here is derived from an EMBL/GenBank/DDBJ whole genome shotgun (WGS) entry which is preliminary data.</text>
</comment>
<dbReference type="InterPro" id="IPR036388">
    <property type="entry name" value="WH-like_DNA-bd_sf"/>
</dbReference>
<dbReference type="Proteomes" id="UP000219182">
    <property type="component" value="Unassembled WGS sequence"/>
</dbReference>
<sequence length="223" mass="25119">MKKRGGGDIDKGIVSRNELAYGMLREKLITLAYRPGEYLNTATLVDELGLGRTPINHALHRLETERLVQILPRKGVIVAPLSIDDALDLIEVRLANETLCMRLAADRINGEQIEGLAKSCDAFTEAVASRAMLKVMEFDRQFHEGIAQASANPILIDILNVLHGRAQRFWALSFENEAHLAEIDEEHRSILRAMERRNAEEAAVAMRAHIESFRDSLLRSNRR</sequence>
<evidence type="ECO:0000313" key="5">
    <source>
        <dbReference type="EMBL" id="PDQ22699.1"/>
    </source>
</evidence>
<evidence type="ECO:0000259" key="4">
    <source>
        <dbReference type="PROSITE" id="PS50949"/>
    </source>
</evidence>
<dbReference type="SMART" id="SM00345">
    <property type="entry name" value="HTH_GNTR"/>
    <property type="match status" value="1"/>
</dbReference>
<dbReference type="PANTHER" id="PTHR43537">
    <property type="entry name" value="TRANSCRIPTIONAL REGULATOR, GNTR FAMILY"/>
    <property type="match status" value="1"/>
</dbReference>
<dbReference type="InterPro" id="IPR036390">
    <property type="entry name" value="WH_DNA-bd_sf"/>
</dbReference>
<keyword evidence="2" id="KW-0238">DNA-binding</keyword>
<accession>A0A2A6FL71</accession>
<dbReference type="GO" id="GO:0003677">
    <property type="term" value="F:DNA binding"/>
    <property type="evidence" value="ECO:0007669"/>
    <property type="project" value="UniProtKB-KW"/>
</dbReference>
<dbReference type="InterPro" id="IPR000524">
    <property type="entry name" value="Tscrpt_reg_HTH_GntR"/>
</dbReference>
<dbReference type="EMBL" id="NWQG01000010">
    <property type="protein sequence ID" value="PDQ22699.1"/>
    <property type="molecule type" value="Genomic_DNA"/>
</dbReference>
<keyword evidence="1" id="KW-0805">Transcription regulation</keyword>
<keyword evidence="3" id="KW-0804">Transcription</keyword>
<dbReference type="Pfam" id="PF00392">
    <property type="entry name" value="GntR"/>
    <property type="match status" value="1"/>
</dbReference>
<dbReference type="SUPFAM" id="SSF46785">
    <property type="entry name" value="Winged helix' DNA-binding domain"/>
    <property type="match status" value="1"/>
</dbReference>
<dbReference type="InterPro" id="IPR011711">
    <property type="entry name" value="GntR_C"/>
</dbReference>
<protein>
    <submittedName>
        <fullName evidence="5">GntR family transcriptional regulator</fullName>
    </submittedName>
</protein>
<dbReference type="SMART" id="SM00895">
    <property type="entry name" value="FCD"/>
    <property type="match status" value="1"/>
</dbReference>
<reference evidence="5 6" key="1">
    <citation type="submission" date="2017-09" db="EMBL/GenBank/DDBJ databases">
        <title>Mesorhizobum sanjuanii sp. nov. isolated from nodules of Lotus tenuis in saline-alkaline lowlands of Flooding Pampa.</title>
        <authorList>
            <person name="Sannazzaro A.I."/>
            <person name="Torres Tejerizo G.A."/>
            <person name="Fontana F."/>
            <person name="Cumpa Velazquez L.M."/>
            <person name="Hansen L."/>
            <person name="Pistorio M."/>
            <person name="Estrella M.J."/>
        </authorList>
    </citation>
    <scope>NUCLEOTIDE SEQUENCE [LARGE SCALE GENOMIC DNA]</scope>
    <source>
        <strain evidence="5 6">BSA136</strain>
    </source>
</reference>
<feature type="domain" description="HTH gntR-type" evidence="4">
    <location>
        <begin position="14"/>
        <end position="81"/>
    </location>
</feature>
<proteinExistence type="predicted"/>
<name>A0A2A6FL71_9HYPH</name>
<evidence type="ECO:0000256" key="1">
    <source>
        <dbReference type="ARBA" id="ARBA00023015"/>
    </source>
</evidence>
<dbReference type="Pfam" id="PF07729">
    <property type="entry name" value="FCD"/>
    <property type="match status" value="1"/>
</dbReference>
<evidence type="ECO:0000256" key="2">
    <source>
        <dbReference type="ARBA" id="ARBA00023125"/>
    </source>
</evidence>
<dbReference type="AlphaFoldDB" id="A0A2A6FL71"/>
<dbReference type="InterPro" id="IPR008920">
    <property type="entry name" value="TF_FadR/GntR_C"/>
</dbReference>
<dbReference type="GO" id="GO:0003700">
    <property type="term" value="F:DNA-binding transcription factor activity"/>
    <property type="evidence" value="ECO:0007669"/>
    <property type="project" value="InterPro"/>
</dbReference>
<dbReference type="SUPFAM" id="SSF48008">
    <property type="entry name" value="GntR ligand-binding domain-like"/>
    <property type="match status" value="1"/>
</dbReference>
<organism evidence="5 6">
    <name type="scientific">Mesorhizobium sanjuanii</name>
    <dbReference type="NCBI Taxonomy" id="2037900"/>
    <lineage>
        <taxon>Bacteria</taxon>
        <taxon>Pseudomonadati</taxon>
        <taxon>Pseudomonadota</taxon>
        <taxon>Alphaproteobacteria</taxon>
        <taxon>Hyphomicrobiales</taxon>
        <taxon>Phyllobacteriaceae</taxon>
        <taxon>Mesorhizobium</taxon>
    </lineage>
</organism>